<dbReference type="Pfam" id="PF13560">
    <property type="entry name" value="HTH_31"/>
    <property type="match status" value="1"/>
</dbReference>
<evidence type="ECO:0000313" key="2">
    <source>
        <dbReference type="EMBL" id="MBG6091011.1"/>
    </source>
</evidence>
<keyword evidence="2" id="KW-0238">DNA-binding</keyword>
<organism evidence="2 3">
    <name type="scientific">Actinomadura viridis</name>
    <dbReference type="NCBI Taxonomy" id="58110"/>
    <lineage>
        <taxon>Bacteria</taxon>
        <taxon>Bacillati</taxon>
        <taxon>Actinomycetota</taxon>
        <taxon>Actinomycetes</taxon>
        <taxon>Streptosporangiales</taxon>
        <taxon>Thermomonosporaceae</taxon>
        <taxon>Actinomadura</taxon>
    </lineage>
</organism>
<sequence>MGHVRWSDVREARRARMVGEIGEDAVRQIEAESRRRLDARVHGYHLAEERRAQGLTQAALAERMSVSKGRVSQIEQGKVSTLAAIAQYVEALGGHLRVVADFGDHTRLVAGPESSDAA</sequence>
<dbReference type="SMART" id="SM00530">
    <property type="entry name" value="HTH_XRE"/>
    <property type="match status" value="1"/>
</dbReference>
<comment type="caution">
    <text evidence="2">The sequence shown here is derived from an EMBL/GenBank/DDBJ whole genome shotgun (WGS) entry which is preliminary data.</text>
</comment>
<dbReference type="GO" id="GO:0003677">
    <property type="term" value="F:DNA binding"/>
    <property type="evidence" value="ECO:0007669"/>
    <property type="project" value="UniProtKB-KW"/>
</dbReference>
<evidence type="ECO:0000313" key="3">
    <source>
        <dbReference type="Proteomes" id="UP000614047"/>
    </source>
</evidence>
<accession>A0A931GPU8</accession>
<evidence type="ECO:0000259" key="1">
    <source>
        <dbReference type="PROSITE" id="PS50943"/>
    </source>
</evidence>
<reference evidence="2" key="1">
    <citation type="submission" date="2020-11" db="EMBL/GenBank/DDBJ databases">
        <title>Sequencing the genomes of 1000 actinobacteria strains.</title>
        <authorList>
            <person name="Klenk H.-P."/>
        </authorList>
    </citation>
    <scope>NUCLEOTIDE SEQUENCE</scope>
    <source>
        <strain evidence="2">DSM 43175</strain>
    </source>
</reference>
<dbReference type="SUPFAM" id="SSF47413">
    <property type="entry name" value="lambda repressor-like DNA-binding domains"/>
    <property type="match status" value="1"/>
</dbReference>
<proteinExistence type="predicted"/>
<dbReference type="CDD" id="cd00093">
    <property type="entry name" value="HTH_XRE"/>
    <property type="match status" value="1"/>
</dbReference>
<dbReference type="PROSITE" id="PS50943">
    <property type="entry name" value="HTH_CROC1"/>
    <property type="match status" value="1"/>
</dbReference>
<protein>
    <submittedName>
        <fullName evidence="2">DNA-binding XRE family transcriptional regulator</fullName>
    </submittedName>
</protein>
<dbReference type="InterPro" id="IPR001387">
    <property type="entry name" value="Cro/C1-type_HTH"/>
</dbReference>
<dbReference type="RefSeq" id="WP_197013385.1">
    <property type="nucleotide sequence ID" value="NZ_BAABES010000001.1"/>
</dbReference>
<name>A0A931GPU8_9ACTN</name>
<feature type="domain" description="HTH cro/C1-type" evidence="1">
    <location>
        <begin position="46"/>
        <end position="99"/>
    </location>
</feature>
<dbReference type="AlphaFoldDB" id="A0A931GPU8"/>
<dbReference type="Gene3D" id="1.10.260.40">
    <property type="entry name" value="lambda repressor-like DNA-binding domains"/>
    <property type="match status" value="1"/>
</dbReference>
<gene>
    <name evidence="2" type="ORF">IW256_005124</name>
</gene>
<dbReference type="EMBL" id="JADOUA010000001">
    <property type="protein sequence ID" value="MBG6091011.1"/>
    <property type="molecule type" value="Genomic_DNA"/>
</dbReference>
<dbReference type="Proteomes" id="UP000614047">
    <property type="component" value="Unassembled WGS sequence"/>
</dbReference>
<dbReference type="InterPro" id="IPR010982">
    <property type="entry name" value="Lambda_DNA-bd_dom_sf"/>
</dbReference>
<keyword evidence="3" id="KW-1185">Reference proteome</keyword>